<dbReference type="EMBL" id="CP012333">
    <property type="protein sequence ID" value="AKU96463.1"/>
    <property type="molecule type" value="Genomic_DNA"/>
</dbReference>
<dbReference type="AlphaFoldDB" id="A0A0K1PSF0"/>
<protein>
    <submittedName>
        <fullName evidence="2">Uncharacterized protein</fullName>
    </submittedName>
</protein>
<evidence type="ECO:0000256" key="1">
    <source>
        <dbReference type="SAM" id="MobiDB-lite"/>
    </source>
</evidence>
<feature type="region of interest" description="Disordered" evidence="1">
    <location>
        <begin position="1"/>
        <end position="22"/>
    </location>
</feature>
<evidence type="ECO:0000313" key="2">
    <source>
        <dbReference type="EMBL" id="AKU96463.1"/>
    </source>
</evidence>
<accession>A0A0K1PSF0</accession>
<sequence>MEHVASLRRGSVELGRSQEKRSPPVSKRIVRACLVRHLRCYFEWSLSPSPSFAWH</sequence>
<name>A0A0K1PSF0_9BACT</name>
<reference evidence="2 3" key="1">
    <citation type="submission" date="2015-08" db="EMBL/GenBank/DDBJ databases">
        <authorList>
            <person name="Babu N.S."/>
            <person name="Beckwith C.J."/>
            <person name="Beseler K.G."/>
            <person name="Brison A."/>
            <person name="Carone J.V."/>
            <person name="Caskin T.P."/>
            <person name="Diamond M."/>
            <person name="Durham M.E."/>
            <person name="Foxe J.M."/>
            <person name="Go M."/>
            <person name="Henderson B.A."/>
            <person name="Jones I.B."/>
            <person name="McGettigan J.A."/>
            <person name="Micheletti S.J."/>
            <person name="Nasrallah M.E."/>
            <person name="Ortiz D."/>
            <person name="Piller C.R."/>
            <person name="Privatt S.R."/>
            <person name="Schneider S.L."/>
            <person name="Sharp S."/>
            <person name="Smith T.C."/>
            <person name="Stanton J.D."/>
            <person name="Ullery H.E."/>
            <person name="Wilson R.J."/>
            <person name="Serrano M.G."/>
            <person name="Buck G."/>
            <person name="Lee V."/>
            <person name="Wang Y."/>
            <person name="Carvalho R."/>
            <person name="Voegtly L."/>
            <person name="Shi R."/>
            <person name="Duckworth R."/>
            <person name="Johnson A."/>
            <person name="Loviza R."/>
            <person name="Walstead R."/>
            <person name="Shah Z."/>
            <person name="Kiflezghi M."/>
            <person name="Wade K."/>
            <person name="Ball S.L."/>
            <person name="Bradley K.W."/>
            <person name="Asai D.J."/>
            <person name="Bowman C.A."/>
            <person name="Russell D.A."/>
            <person name="Pope W.H."/>
            <person name="Jacobs-Sera D."/>
            <person name="Hendrix R.W."/>
            <person name="Hatfull G.F."/>
        </authorList>
    </citation>
    <scope>NUCLEOTIDE SEQUENCE [LARGE SCALE GENOMIC DNA]</scope>
    <source>
        <strain evidence="2 3">DSM 27648</strain>
    </source>
</reference>
<gene>
    <name evidence="2" type="ORF">AKJ09_03127</name>
</gene>
<evidence type="ECO:0000313" key="3">
    <source>
        <dbReference type="Proteomes" id="UP000064967"/>
    </source>
</evidence>
<organism evidence="2 3">
    <name type="scientific">Labilithrix luteola</name>
    <dbReference type="NCBI Taxonomy" id="1391654"/>
    <lineage>
        <taxon>Bacteria</taxon>
        <taxon>Pseudomonadati</taxon>
        <taxon>Myxococcota</taxon>
        <taxon>Polyangia</taxon>
        <taxon>Polyangiales</taxon>
        <taxon>Labilitrichaceae</taxon>
        <taxon>Labilithrix</taxon>
    </lineage>
</organism>
<dbReference type="STRING" id="1391654.AKJ09_03127"/>
<proteinExistence type="predicted"/>
<dbReference type="KEGG" id="llu:AKJ09_03127"/>
<dbReference type="Proteomes" id="UP000064967">
    <property type="component" value="Chromosome"/>
</dbReference>
<keyword evidence="3" id="KW-1185">Reference proteome</keyword>